<proteinExistence type="predicted"/>
<dbReference type="SMART" id="SM00342">
    <property type="entry name" value="HTH_ARAC"/>
    <property type="match status" value="1"/>
</dbReference>
<sequence length="258" mass="27312">MYREHLAPRPLADLVDAFWTHTSVAPRAEQVRRILPDGCVDVIVHLVGEPRVEVVGTMTRALLVPDGASDIVAVRLRPGAARAFFDVPADALTDARVPAAALGLPAAPLLDALHRLADPGARVRQLAAVLLAARRHPVDALVERAVRALAATDPPGVAALADDLGVARQSLARRVRQAVGVGPKELARVFRLQRATRALAAGRRDHAALACELGFHDQAHFIHEMRALSGLTPGAYARTISTIAADAGVAHPGAEEMP</sequence>
<evidence type="ECO:0000256" key="1">
    <source>
        <dbReference type="ARBA" id="ARBA00023015"/>
    </source>
</evidence>
<keyword evidence="3" id="KW-0804">Transcription</keyword>
<comment type="caution">
    <text evidence="5">The sequence shown here is derived from an EMBL/GenBank/DDBJ whole genome shotgun (WGS) entry which is preliminary data.</text>
</comment>
<dbReference type="InterPro" id="IPR009057">
    <property type="entry name" value="Homeodomain-like_sf"/>
</dbReference>
<gene>
    <name evidence="5" type="ORF">K7C98_18035</name>
</gene>
<protein>
    <submittedName>
        <fullName evidence="5">AraC family transcriptional regulator</fullName>
    </submittedName>
</protein>
<evidence type="ECO:0000256" key="2">
    <source>
        <dbReference type="ARBA" id="ARBA00023125"/>
    </source>
</evidence>
<dbReference type="Pfam" id="PF12833">
    <property type="entry name" value="HTH_18"/>
    <property type="match status" value="1"/>
</dbReference>
<dbReference type="SUPFAM" id="SSF46689">
    <property type="entry name" value="Homeodomain-like"/>
    <property type="match status" value="1"/>
</dbReference>
<keyword evidence="2" id="KW-0238">DNA-binding</keyword>
<feature type="domain" description="HTH araC/xylS-type" evidence="4">
    <location>
        <begin position="139"/>
        <end position="239"/>
    </location>
</feature>
<dbReference type="InterPro" id="IPR046532">
    <property type="entry name" value="DUF6597"/>
</dbReference>
<accession>A0ABS7TSE9</accession>
<dbReference type="Proteomes" id="UP001139031">
    <property type="component" value="Unassembled WGS sequence"/>
</dbReference>
<organism evidence="5 6">
    <name type="scientific">Nannocystis pusilla</name>
    <dbReference type="NCBI Taxonomy" id="889268"/>
    <lineage>
        <taxon>Bacteria</taxon>
        <taxon>Pseudomonadati</taxon>
        <taxon>Myxococcota</taxon>
        <taxon>Polyangia</taxon>
        <taxon>Nannocystales</taxon>
        <taxon>Nannocystaceae</taxon>
        <taxon>Nannocystis</taxon>
    </lineage>
</organism>
<dbReference type="PROSITE" id="PS01124">
    <property type="entry name" value="HTH_ARAC_FAMILY_2"/>
    <property type="match status" value="1"/>
</dbReference>
<keyword evidence="6" id="KW-1185">Reference proteome</keyword>
<name>A0ABS7TSE9_9BACT</name>
<dbReference type="InterPro" id="IPR018060">
    <property type="entry name" value="HTH_AraC"/>
</dbReference>
<dbReference type="EMBL" id="JAIRAU010000024">
    <property type="protein sequence ID" value="MBZ5711150.1"/>
    <property type="molecule type" value="Genomic_DNA"/>
</dbReference>
<dbReference type="Pfam" id="PF20240">
    <property type="entry name" value="DUF6597"/>
    <property type="match status" value="1"/>
</dbReference>
<keyword evidence="1" id="KW-0805">Transcription regulation</keyword>
<dbReference type="InterPro" id="IPR050204">
    <property type="entry name" value="AraC_XylS_family_regulators"/>
</dbReference>
<dbReference type="RefSeq" id="WP_224192923.1">
    <property type="nucleotide sequence ID" value="NZ_JAIRAU010000024.1"/>
</dbReference>
<dbReference type="Gene3D" id="1.10.10.60">
    <property type="entry name" value="Homeodomain-like"/>
    <property type="match status" value="1"/>
</dbReference>
<dbReference type="PANTHER" id="PTHR46796:SF15">
    <property type="entry name" value="BLL1074 PROTEIN"/>
    <property type="match status" value="1"/>
</dbReference>
<dbReference type="PANTHER" id="PTHR46796">
    <property type="entry name" value="HTH-TYPE TRANSCRIPTIONAL ACTIVATOR RHAS-RELATED"/>
    <property type="match status" value="1"/>
</dbReference>
<evidence type="ECO:0000313" key="6">
    <source>
        <dbReference type="Proteomes" id="UP001139031"/>
    </source>
</evidence>
<evidence type="ECO:0000313" key="5">
    <source>
        <dbReference type="EMBL" id="MBZ5711150.1"/>
    </source>
</evidence>
<evidence type="ECO:0000259" key="4">
    <source>
        <dbReference type="PROSITE" id="PS01124"/>
    </source>
</evidence>
<reference evidence="5" key="1">
    <citation type="submission" date="2021-08" db="EMBL/GenBank/DDBJ databases">
        <authorList>
            <person name="Stevens D.C."/>
        </authorList>
    </citation>
    <scope>NUCLEOTIDE SEQUENCE</scope>
    <source>
        <strain evidence="5">DSM 53165</strain>
    </source>
</reference>
<evidence type="ECO:0000256" key="3">
    <source>
        <dbReference type="ARBA" id="ARBA00023163"/>
    </source>
</evidence>